<comment type="caution">
    <text evidence="1">The sequence shown here is derived from an EMBL/GenBank/DDBJ whole genome shotgun (WGS) entry which is preliminary data.</text>
</comment>
<sequence>MDKSGEKDGIATVIELDQTPRRNVRRKLVQSTLFPHQSEDVVIEVNTDRICDAEEGEGGDGDFKGRR</sequence>
<keyword evidence="2" id="KW-1185">Reference proteome</keyword>
<gene>
    <name evidence="1" type="ORF">V5N11_025177</name>
</gene>
<name>A0ABD1BCM4_CARAN</name>
<evidence type="ECO:0000313" key="1">
    <source>
        <dbReference type="EMBL" id="KAL1216673.1"/>
    </source>
</evidence>
<reference evidence="1 2" key="1">
    <citation type="submission" date="2024-04" db="EMBL/GenBank/DDBJ databases">
        <title>Genome assembly C_amara_ONT_v2.</title>
        <authorList>
            <person name="Yant L."/>
            <person name="Moore C."/>
            <person name="Slenker M."/>
        </authorList>
    </citation>
    <scope>NUCLEOTIDE SEQUENCE [LARGE SCALE GENOMIC DNA]</scope>
    <source>
        <tissue evidence="1">Leaf</tissue>
    </source>
</reference>
<evidence type="ECO:0000313" key="2">
    <source>
        <dbReference type="Proteomes" id="UP001558713"/>
    </source>
</evidence>
<proteinExistence type="predicted"/>
<dbReference type="Proteomes" id="UP001558713">
    <property type="component" value="Unassembled WGS sequence"/>
</dbReference>
<dbReference type="EMBL" id="JBANAX010000259">
    <property type="protein sequence ID" value="KAL1216673.1"/>
    <property type="molecule type" value="Genomic_DNA"/>
</dbReference>
<protein>
    <submittedName>
        <fullName evidence="1">Uncharacterized protein</fullName>
    </submittedName>
</protein>
<accession>A0ABD1BCM4</accession>
<organism evidence="1 2">
    <name type="scientific">Cardamine amara subsp. amara</name>
    <dbReference type="NCBI Taxonomy" id="228776"/>
    <lineage>
        <taxon>Eukaryota</taxon>
        <taxon>Viridiplantae</taxon>
        <taxon>Streptophyta</taxon>
        <taxon>Embryophyta</taxon>
        <taxon>Tracheophyta</taxon>
        <taxon>Spermatophyta</taxon>
        <taxon>Magnoliopsida</taxon>
        <taxon>eudicotyledons</taxon>
        <taxon>Gunneridae</taxon>
        <taxon>Pentapetalae</taxon>
        <taxon>rosids</taxon>
        <taxon>malvids</taxon>
        <taxon>Brassicales</taxon>
        <taxon>Brassicaceae</taxon>
        <taxon>Cardamineae</taxon>
        <taxon>Cardamine</taxon>
    </lineage>
</organism>
<dbReference type="AlphaFoldDB" id="A0ABD1BCM4"/>